<dbReference type="RefSeq" id="WP_236087208.1">
    <property type="nucleotide sequence ID" value="NZ_JAKGSG010000005.1"/>
</dbReference>
<keyword evidence="2" id="KW-1185">Reference proteome</keyword>
<comment type="caution">
    <text evidence="1">The sequence shown here is derived from an EMBL/GenBank/DDBJ whole genome shotgun (WGS) entry which is preliminary data.</text>
</comment>
<name>A0AA41QA56_9MICO</name>
<dbReference type="InterPro" id="IPR029475">
    <property type="entry name" value="DUF6807"/>
</dbReference>
<accession>A0AA41QA56</accession>
<dbReference type="Proteomes" id="UP001165405">
    <property type="component" value="Unassembled WGS sequence"/>
</dbReference>
<reference evidence="1" key="1">
    <citation type="submission" date="2022-01" db="EMBL/GenBank/DDBJ databases">
        <title>Antribacter sp. nov., isolated from Guizhou of China.</title>
        <authorList>
            <person name="Chengliang C."/>
            <person name="Ya Z."/>
        </authorList>
    </citation>
    <scope>NUCLEOTIDE SEQUENCE</scope>
    <source>
        <strain evidence="1">KLBMP 9083</strain>
    </source>
</reference>
<evidence type="ECO:0000313" key="1">
    <source>
        <dbReference type="EMBL" id="MCF4119513.1"/>
    </source>
</evidence>
<dbReference type="Pfam" id="PF14100">
    <property type="entry name" value="DUF6807"/>
    <property type="match status" value="1"/>
</dbReference>
<dbReference type="EMBL" id="JAKGSG010000005">
    <property type="protein sequence ID" value="MCF4119513.1"/>
    <property type="molecule type" value="Genomic_DNA"/>
</dbReference>
<proteinExistence type="predicted"/>
<dbReference type="AlphaFoldDB" id="A0AA41QA56"/>
<sequence>MIQVSDDGARLTFRLIDAPDGSGELFTYAYLPTDAQYESPRPYLHPMRTLAGDLVTNFRPWDHIWHKGLALSLPNVGPWNFWGGPTYVRDVGYQDLGNDGSMDHEAFTTLVNWMPGFNGFIEQLAWRTPPVDDKPGDVVVREERTVAVTVVDDDAWVLTWRSELTNVTDGPLDLGSPTTSGRENAGYGGLFWRGPRSFTEGTVIAPGFAGDAEVARGERFAWMGFVGRHDGYAAGSGTSTVLIVDGGANPGGVPQWFVRSVPFAVLCPAPAFSEEVPFGPGETLTFEYAVVVADGESDVARGEKLAALAAAALGSRSAR</sequence>
<gene>
    <name evidence="1" type="ORF">L1785_00785</name>
</gene>
<organism evidence="1 2">
    <name type="scientific">Antribacter soli</name>
    <dbReference type="NCBI Taxonomy" id="2910976"/>
    <lineage>
        <taxon>Bacteria</taxon>
        <taxon>Bacillati</taxon>
        <taxon>Actinomycetota</taxon>
        <taxon>Actinomycetes</taxon>
        <taxon>Micrococcales</taxon>
        <taxon>Promicromonosporaceae</taxon>
        <taxon>Antribacter</taxon>
    </lineage>
</organism>
<protein>
    <submittedName>
        <fullName evidence="1">PmoA family protein</fullName>
    </submittedName>
</protein>
<evidence type="ECO:0000313" key="2">
    <source>
        <dbReference type="Proteomes" id="UP001165405"/>
    </source>
</evidence>